<keyword evidence="2" id="KW-1185">Reference proteome</keyword>
<proteinExistence type="predicted"/>
<dbReference type="AlphaFoldDB" id="A0A6S7KWA4"/>
<dbReference type="EMBL" id="CACRXK020017165">
    <property type="protein sequence ID" value="CAB4030832.1"/>
    <property type="molecule type" value="Genomic_DNA"/>
</dbReference>
<protein>
    <submittedName>
        <fullName evidence="1">Uncharacterized protein</fullName>
    </submittedName>
</protein>
<comment type="caution">
    <text evidence="1">The sequence shown here is derived from an EMBL/GenBank/DDBJ whole genome shotgun (WGS) entry which is preliminary data.</text>
</comment>
<reference evidence="1" key="1">
    <citation type="submission" date="2020-04" db="EMBL/GenBank/DDBJ databases">
        <authorList>
            <person name="Alioto T."/>
            <person name="Alioto T."/>
            <person name="Gomez Garrido J."/>
        </authorList>
    </citation>
    <scope>NUCLEOTIDE SEQUENCE</scope>
    <source>
        <strain evidence="1">A484AB</strain>
    </source>
</reference>
<organism evidence="1 2">
    <name type="scientific">Paramuricea clavata</name>
    <name type="common">Red gorgonian</name>
    <name type="synonym">Violescent sea-whip</name>
    <dbReference type="NCBI Taxonomy" id="317549"/>
    <lineage>
        <taxon>Eukaryota</taxon>
        <taxon>Metazoa</taxon>
        <taxon>Cnidaria</taxon>
        <taxon>Anthozoa</taxon>
        <taxon>Octocorallia</taxon>
        <taxon>Malacalcyonacea</taxon>
        <taxon>Plexauridae</taxon>
        <taxon>Paramuricea</taxon>
    </lineage>
</organism>
<evidence type="ECO:0000313" key="1">
    <source>
        <dbReference type="EMBL" id="CAB4030832.1"/>
    </source>
</evidence>
<gene>
    <name evidence="1" type="ORF">PACLA_8A050587</name>
</gene>
<dbReference type="Proteomes" id="UP001152795">
    <property type="component" value="Unassembled WGS sequence"/>
</dbReference>
<name>A0A6S7KWA4_PARCT</name>
<sequence>MVEQWKLQKNKRQTLNKRTTIPMKLIALNDNNSFNSVYINKALAKRIAHENASIVETTILI</sequence>
<evidence type="ECO:0000313" key="2">
    <source>
        <dbReference type="Proteomes" id="UP001152795"/>
    </source>
</evidence>
<accession>A0A6S7KWA4</accession>